<dbReference type="RefSeq" id="WP_282838389.1">
    <property type="nucleotide sequence ID" value="NZ_JASCXW010000001.1"/>
</dbReference>
<dbReference type="AlphaFoldDB" id="A0AAW6U642"/>
<dbReference type="PANTHER" id="PTHR47235:SF1">
    <property type="entry name" value="BLR6548 PROTEIN"/>
    <property type="match status" value="1"/>
</dbReference>
<dbReference type="EMBL" id="JASCXW010000001">
    <property type="protein sequence ID" value="MDI6452007.1"/>
    <property type="molecule type" value="Genomic_DNA"/>
</dbReference>
<evidence type="ECO:0000259" key="5">
    <source>
        <dbReference type="Pfam" id="PF13458"/>
    </source>
</evidence>
<accession>A0AAW6U642</accession>
<organism evidence="6 7">
    <name type="scientific">Peloplasma aerotolerans</name>
    <dbReference type="NCBI Taxonomy" id="3044389"/>
    <lineage>
        <taxon>Bacteria</taxon>
        <taxon>Bacillati</taxon>
        <taxon>Mycoplasmatota</taxon>
        <taxon>Mollicutes</taxon>
        <taxon>Acholeplasmatales</taxon>
        <taxon>Acholeplasmataceae</taxon>
        <taxon>Peloplasma</taxon>
    </lineage>
</organism>
<gene>
    <name evidence="6" type="ORF">QJ521_00390</name>
</gene>
<name>A0AAW6U642_9MOLU</name>
<comment type="similarity">
    <text evidence="1">Belongs to the leucine-binding protein family.</text>
</comment>
<dbReference type="InterPro" id="IPR028082">
    <property type="entry name" value="Peripla_BP_I"/>
</dbReference>
<dbReference type="CDD" id="cd06343">
    <property type="entry name" value="PBP1_ABC_ligand_binding-like"/>
    <property type="match status" value="1"/>
</dbReference>
<dbReference type="Gene3D" id="2.60.40.3630">
    <property type="match status" value="2"/>
</dbReference>
<feature type="chain" id="PRO_5043924908" evidence="3">
    <location>
        <begin position="19"/>
        <end position="580"/>
    </location>
</feature>
<sequence>MKRIVALFIVLLATFGLAACGETEVGVDRITVTPPTKVEYIIGEEFSSAGMVVTVIFTDGTDRVLTSSEYTVSGFNSATTGLKTVTVTHEGKTATFGVAVFDPEAEEEALGLNILSVPTQQIYNRQEEFNPAGLSVEVIYNTGRKAVLNSTDYTLSGFVAGVVGIYDVTVTFEDVSTSFYAEVRAVTVQGITDTTIKVGNTAVLAGPLSFVGLPFSYGMRAAFEEVNEAGGIGGREIQYVNRDDGFDGTVGLTNTRQLINEDKVFALVGHFGTPTVSSTLGVIREAGIPMVYAATGVNVLYSERAPLDPVMPVQPIYLTDGRIMTARAINEEVYGAAGNQALPANAKIGVLYTLTDDGVSIRDGIEIEAKTLGVNANFIYSSFAAAETAALSTAIENFRSQGVAAVIVASNQAPFKAAIGVMETLDMEVPVFTSYVNADPTAVDPDTDYGFPIYTNAWVDVFSTSGQADVVDFATAINNASFLDQPTKEQMLVNSFAIAGYIAAKVFIQGLERVGDDTLTWESFIKAMESAPINIPMGGTVDFGGGKRHGIDAMSLLLFNTTTNTFDKVREIETIGQIRG</sequence>
<comment type="caution">
    <text evidence="6">The sequence shown here is derived from an EMBL/GenBank/DDBJ whole genome shotgun (WGS) entry which is preliminary data.</text>
</comment>
<dbReference type="InterPro" id="IPR028081">
    <property type="entry name" value="Leu-bd"/>
</dbReference>
<feature type="domain" description="Ig-like" evidence="4">
    <location>
        <begin position="34"/>
        <end position="100"/>
    </location>
</feature>
<dbReference type="SUPFAM" id="SSF53822">
    <property type="entry name" value="Periplasmic binding protein-like I"/>
    <property type="match status" value="1"/>
</dbReference>
<dbReference type="PANTHER" id="PTHR47235">
    <property type="entry name" value="BLR6548 PROTEIN"/>
    <property type="match status" value="1"/>
</dbReference>
<protein>
    <submittedName>
        <fullName evidence="6">ABC transporter substrate-binding protein</fullName>
    </submittedName>
</protein>
<evidence type="ECO:0000256" key="1">
    <source>
        <dbReference type="ARBA" id="ARBA00010062"/>
    </source>
</evidence>
<keyword evidence="7" id="KW-1185">Reference proteome</keyword>
<reference evidence="6" key="1">
    <citation type="submission" date="2023-05" db="EMBL/GenBank/DDBJ databases">
        <title>Mariniplasma microaerophilum sp. nov., a novel anaerobic mollicute isolated from terrestrial mud volcano, Taman Peninsula, Russia.</title>
        <authorList>
            <person name="Khomyakova M.A."/>
            <person name="Merkel A.Y."/>
            <person name="Slobodkin A.I."/>
        </authorList>
    </citation>
    <scope>NUCLEOTIDE SEQUENCE</scope>
    <source>
        <strain evidence="6">M4Ah</strain>
    </source>
</reference>
<feature type="domain" description="Ig-like" evidence="4">
    <location>
        <begin position="121"/>
        <end position="183"/>
    </location>
</feature>
<dbReference type="PROSITE" id="PS51257">
    <property type="entry name" value="PROKAR_LIPOPROTEIN"/>
    <property type="match status" value="1"/>
</dbReference>
<evidence type="ECO:0000259" key="4">
    <source>
        <dbReference type="Pfam" id="PF07523"/>
    </source>
</evidence>
<feature type="domain" description="Leucine-binding protein" evidence="5">
    <location>
        <begin position="195"/>
        <end position="556"/>
    </location>
</feature>
<dbReference type="Pfam" id="PF13458">
    <property type="entry name" value="Peripla_BP_6"/>
    <property type="match status" value="1"/>
</dbReference>
<dbReference type="Pfam" id="PF07523">
    <property type="entry name" value="Big_3"/>
    <property type="match status" value="2"/>
</dbReference>
<dbReference type="Proteomes" id="UP001431532">
    <property type="component" value="Unassembled WGS sequence"/>
</dbReference>
<dbReference type="Gene3D" id="3.40.50.2300">
    <property type="match status" value="2"/>
</dbReference>
<evidence type="ECO:0000256" key="3">
    <source>
        <dbReference type="SAM" id="SignalP"/>
    </source>
</evidence>
<feature type="signal peptide" evidence="3">
    <location>
        <begin position="1"/>
        <end position="18"/>
    </location>
</feature>
<keyword evidence="2 3" id="KW-0732">Signal</keyword>
<evidence type="ECO:0000313" key="6">
    <source>
        <dbReference type="EMBL" id="MDI6452007.1"/>
    </source>
</evidence>
<dbReference type="InterPro" id="IPR022038">
    <property type="entry name" value="Ig-like_bact"/>
</dbReference>
<evidence type="ECO:0000256" key="2">
    <source>
        <dbReference type="ARBA" id="ARBA00022729"/>
    </source>
</evidence>
<proteinExistence type="inferred from homology"/>
<evidence type="ECO:0000313" key="7">
    <source>
        <dbReference type="Proteomes" id="UP001431532"/>
    </source>
</evidence>